<keyword evidence="3" id="KW-0804">Transcription</keyword>
<accession>A0ABM5R748</accession>
<dbReference type="Pfam" id="PF00392">
    <property type="entry name" value="GntR"/>
    <property type="match status" value="1"/>
</dbReference>
<dbReference type="Proteomes" id="UP000028682">
    <property type="component" value="Chromosome"/>
</dbReference>
<evidence type="ECO:0000256" key="1">
    <source>
        <dbReference type="ARBA" id="ARBA00023015"/>
    </source>
</evidence>
<dbReference type="InterPro" id="IPR036390">
    <property type="entry name" value="WH_DNA-bd_sf"/>
</dbReference>
<evidence type="ECO:0000256" key="3">
    <source>
        <dbReference type="ARBA" id="ARBA00023163"/>
    </source>
</evidence>
<dbReference type="Gene3D" id="1.10.10.10">
    <property type="entry name" value="Winged helix-like DNA-binding domain superfamily/Winged helix DNA-binding domain"/>
    <property type="match status" value="1"/>
</dbReference>
<sequence length="52" mass="5807">MPREAPYLALADALRRRLRAGEWEIGARLPSRARLAEEYGADATSYSGPWTS</sequence>
<gene>
    <name evidence="5" type="ORF">SLIV_26060</name>
</gene>
<dbReference type="SUPFAM" id="SSF46785">
    <property type="entry name" value="Winged helix' DNA-binding domain"/>
    <property type="match status" value="1"/>
</dbReference>
<dbReference type="InterPro" id="IPR000524">
    <property type="entry name" value="Tscrpt_reg_HTH_GntR"/>
</dbReference>
<dbReference type="InterPro" id="IPR036388">
    <property type="entry name" value="WH-like_DNA-bd_sf"/>
</dbReference>
<proteinExistence type="predicted"/>
<keyword evidence="6" id="KW-1185">Reference proteome</keyword>
<evidence type="ECO:0000313" key="6">
    <source>
        <dbReference type="Proteomes" id="UP000028682"/>
    </source>
</evidence>
<keyword evidence="2" id="KW-0238">DNA-binding</keyword>
<evidence type="ECO:0000313" key="5">
    <source>
        <dbReference type="EMBL" id="AIJ16123.1"/>
    </source>
</evidence>
<protein>
    <recommendedName>
        <fullName evidence="4">HTH gntR-type domain-containing protein</fullName>
    </recommendedName>
</protein>
<feature type="domain" description="HTH gntR-type" evidence="4">
    <location>
        <begin position="7"/>
        <end position="44"/>
    </location>
</feature>
<keyword evidence="1" id="KW-0805">Transcription regulation</keyword>
<reference evidence="6" key="1">
    <citation type="submission" date="2014-08" db="EMBL/GenBank/DDBJ databases">
        <title>Complete genome sequence of Streptomyces lividans TK24.</title>
        <authorList>
            <consortium name="StrepSynth"/>
            <person name="Ruckert C."/>
            <person name="Fridjonson O.H."/>
            <person name="Lambert C."/>
            <person name="van Wezel G.P."/>
            <person name="Bernaerts K."/>
            <person name="Anne J."/>
            <person name="Economou A."/>
            <person name="Kalinowski J."/>
        </authorList>
    </citation>
    <scope>NUCLEOTIDE SEQUENCE [LARGE SCALE GENOMIC DNA]</scope>
    <source>
        <strain evidence="6">TK24</strain>
    </source>
</reference>
<organism evidence="5 6">
    <name type="scientific">Streptomyces lividans TK24</name>
    <dbReference type="NCBI Taxonomy" id="457428"/>
    <lineage>
        <taxon>Bacteria</taxon>
        <taxon>Bacillati</taxon>
        <taxon>Actinomycetota</taxon>
        <taxon>Actinomycetes</taxon>
        <taxon>Kitasatosporales</taxon>
        <taxon>Streptomycetaceae</taxon>
        <taxon>Streptomyces</taxon>
    </lineage>
</organism>
<name>A0ABM5R748_STRLI</name>
<evidence type="ECO:0000259" key="4">
    <source>
        <dbReference type="Pfam" id="PF00392"/>
    </source>
</evidence>
<dbReference type="EMBL" id="CP009124">
    <property type="protein sequence ID" value="AIJ16123.1"/>
    <property type="molecule type" value="Genomic_DNA"/>
</dbReference>
<evidence type="ECO:0000256" key="2">
    <source>
        <dbReference type="ARBA" id="ARBA00023125"/>
    </source>
</evidence>